<dbReference type="SUPFAM" id="SSF63411">
    <property type="entry name" value="LuxS/MPP-like metallohydrolase"/>
    <property type="match status" value="2"/>
</dbReference>
<gene>
    <name evidence="2" type="ORF">ERICIII_02677</name>
</gene>
<organism evidence="2 3">
    <name type="scientific">Paenibacillus larvae subsp. larvae</name>
    <dbReference type="NCBI Taxonomy" id="147375"/>
    <lineage>
        <taxon>Bacteria</taxon>
        <taxon>Bacillati</taxon>
        <taxon>Bacillota</taxon>
        <taxon>Bacilli</taxon>
        <taxon>Bacillales</taxon>
        <taxon>Paenibacillaceae</taxon>
        <taxon>Paenibacillus</taxon>
    </lineage>
</organism>
<accession>A0A2L1U1K3</accession>
<dbReference type="InterPro" id="IPR011249">
    <property type="entry name" value="Metalloenz_LuxS/M16"/>
</dbReference>
<sequence>MKQIEFERGIAGGVRLHVLPTDQFKTFSISVYMGRLLAESTVTPTALMPFVLRRGTGRLPETRLFREKLDEMYGAGFGFDIYKRGDYQIVQFRMDIIQDSFVESRESLLEQAIAFLGDTITNPLKEQGGFREKYVDAEKETLRKKLESIVNDKIRYASERCLEEMCEGEPYRLHPLGRTQDLDKISPQSLYEQYESWLSEAPVDIYVTGNTSLKEVEKLARKFFRFKPNTPQTYNRPKPFQKQEPAKTVIERLDVNQGKLNMGLRIPVTYSDDQYPAALMYNGILGGYPHSKLFTNVREKASLAYYAASRFDGHKGILTIQSGIEIGNFDKAVRIIKEQLEIMKQGNIHDTELLQTKAMIANQLREMQDSAFDIVAFDFNAVLSGKERSVSELINSIEDIQIADIRAVAEEVQLDTIYFLRDRKGDQA</sequence>
<dbReference type="STRING" id="147375.BXP28_03885"/>
<protein>
    <submittedName>
        <fullName evidence="2">Peptidase M16 domain protein</fullName>
    </submittedName>
</protein>
<dbReference type="NCBIfam" id="NF047422">
    <property type="entry name" value="YfmF_fam"/>
    <property type="match status" value="1"/>
</dbReference>
<dbReference type="InterPro" id="IPR050361">
    <property type="entry name" value="MPP/UQCRC_Complex"/>
</dbReference>
<evidence type="ECO:0000259" key="1">
    <source>
        <dbReference type="Pfam" id="PF05193"/>
    </source>
</evidence>
<feature type="domain" description="Peptidase M16 C-terminal" evidence="1">
    <location>
        <begin position="184"/>
        <end position="358"/>
    </location>
</feature>
<dbReference type="GeneID" id="64219335"/>
<dbReference type="RefSeq" id="WP_079940748.1">
    <property type="nucleotide sequence ID" value="NZ_CP019655.1"/>
</dbReference>
<dbReference type="PANTHER" id="PTHR11851">
    <property type="entry name" value="METALLOPROTEASE"/>
    <property type="match status" value="1"/>
</dbReference>
<proteinExistence type="predicted"/>
<dbReference type="Gene3D" id="3.30.830.10">
    <property type="entry name" value="Metalloenzyme, LuxS/M16 peptidase-like"/>
    <property type="match status" value="2"/>
</dbReference>
<dbReference type="Proteomes" id="UP000239833">
    <property type="component" value="Chromosome"/>
</dbReference>
<dbReference type="PANTHER" id="PTHR11851:SF186">
    <property type="entry name" value="INACTIVE METALLOPROTEASE YMFF-RELATED"/>
    <property type="match status" value="1"/>
</dbReference>
<reference evidence="3" key="1">
    <citation type="submission" date="2017-02" db="EMBL/GenBank/DDBJ databases">
        <title>Delineation of Paenibacillus larvae strains originating from foulbrood outbreaks.</title>
        <authorList>
            <person name="Beims H."/>
            <person name="Bunk B."/>
            <person name="Sproeer C."/>
            <person name="Mohr K.I."/>
            <person name="Pradella S."/>
            <person name="Guenther G."/>
            <person name="Rohde M."/>
            <person name="von der Ohe W."/>
            <person name="Steinert M."/>
        </authorList>
    </citation>
    <scope>NUCLEOTIDE SEQUENCE [LARGE SCALE GENOMIC DNA]</scope>
    <source>
        <strain evidence="3">Eric_III</strain>
    </source>
</reference>
<dbReference type="InterPro" id="IPR007863">
    <property type="entry name" value="Peptidase_M16_C"/>
</dbReference>
<evidence type="ECO:0000313" key="3">
    <source>
        <dbReference type="Proteomes" id="UP000239833"/>
    </source>
</evidence>
<name>A0A2L1U1K3_9BACL</name>
<dbReference type="Pfam" id="PF05193">
    <property type="entry name" value="Peptidase_M16_C"/>
    <property type="match status" value="1"/>
</dbReference>
<evidence type="ECO:0000313" key="2">
    <source>
        <dbReference type="EMBL" id="AVF26813.1"/>
    </source>
</evidence>
<dbReference type="AlphaFoldDB" id="A0A2L1U1K3"/>
<dbReference type="EMBL" id="CP019655">
    <property type="protein sequence ID" value="AVF26813.1"/>
    <property type="molecule type" value="Genomic_DNA"/>
</dbReference>
<dbReference type="GO" id="GO:0046872">
    <property type="term" value="F:metal ion binding"/>
    <property type="evidence" value="ECO:0007669"/>
    <property type="project" value="InterPro"/>
</dbReference>